<dbReference type="EMBL" id="JBHSGT010000013">
    <property type="protein sequence ID" value="MFC4709330.1"/>
    <property type="molecule type" value="Genomic_DNA"/>
</dbReference>
<gene>
    <name evidence="2" type="ORF">ACFO3L_01545</name>
</gene>
<protein>
    <recommendedName>
        <fullName evidence="4">MucBP domain-containing protein</fullName>
    </recommendedName>
</protein>
<keyword evidence="3" id="KW-1185">Reference proteome</keyword>
<reference evidence="3" key="1">
    <citation type="journal article" date="2019" name="Int. J. Syst. Evol. Microbiol.">
        <title>The Global Catalogue of Microorganisms (GCM) 10K type strain sequencing project: providing services to taxonomists for standard genome sequencing and annotation.</title>
        <authorList>
            <consortium name="The Broad Institute Genomics Platform"/>
            <consortium name="The Broad Institute Genome Sequencing Center for Infectious Disease"/>
            <person name="Wu L."/>
            <person name="Ma J."/>
        </authorList>
    </citation>
    <scope>NUCLEOTIDE SEQUENCE [LARGE SCALE GENOMIC DNA]</scope>
    <source>
        <strain evidence="3">CGMCC 1.19061</strain>
    </source>
</reference>
<evidence type="ECO:0008006" key="4">
    <source>
        <dbReference type="Google" id="ProtNLM"/>
    </source>
</evidence>
<evidence type="ECO:0000313" key="3">
    <source>
        <dbReference type="Proteomes" id="UP001596026"/>
    </source>
</evidence>
<organism evidence="2 3">
    <name type="scientific">Enterococcus eurekensis</name>
    <dbReference type="NCBI Taxonomy" id="1159753"/>
    <lineage>
        <taxon>Bacteria</taxon>
        <taxon>Bacillati</taxon>
        <taxon>Bacillota</taxon>
        <taxon>Bacilli</taxon>
        <taxon>Lactobacillales</taxon>
        <taxon>Enterococcaceae</taxon>
        <taxon>Enterococcus</taxon>
    </lineage>
</organism>
<name>A0ABV9M195_9ENTE</name>
<evidence type="ECO:0000313" key="2">
    <source>
        <dbReference type="EMBL" id="MFC4709330.1"/>
    </source>
</evidence>
<comment type="caution">
    <text evidence="2">The sequence shown here is derived from an EMBL/GenBank/DDBJ whole genome shotgun (WGS) entry which is preliminary data.</text>
</comment>
<dbReference type="RefSeq" id="WP_379963155.1">
    <property type="nucleotide sequence ID" value="NZ_JBHSGT010000013.1"/>
</dbReference>
<sequence length="511" mass="57825">MKRYRVYVSLLLLVTLFFLIYPFQTTYAYFTDHTSVNGNISLKTGTLSLADIAASSLTFKTETKLPVTTVVKNTGSLDGKLTVKEISAIQDGKSVNYKEYFDVNVTFDDSNITASSIRNMTVIVTKKKDWAKEKLIELAIPVRISQTNVVGDQSGFIDQKIYRITLTNNSVTTPEWPEFKENGYIAQPLYRSVVDGKLTTVMPGVVYLKYTGKYIDEFKEEVKKQANGMNYTISELTHIANQGFKIVLTHREGTLGQIEDKHFSIIQFHISGVSNRINFHWGTPPFSFPLILSKDFKQIGHGDDPEIKDNFIINEREEIPFVPFTSWEPASEIRNKRLSEVEKEYFKKNIKLEATNPDKLNVHYTKDYSAMVLEAKTNGDLGYIELRDNNTKKVVFRRKVKNLVQSLDNQKINNAIESSVAQETTSTSQSISDVDFFSESVEMSKSESGITTDTQETETTESYETSSEISFIQESFSDIEEGSSEESQIVSSSEMMSEVGSTNENLFGEIK</sequence>
<feature type="region of interest" description="Disordered" evidence="1">
    <location>
        <begin position="442"/>
        <end position="511"/>
    </location>
</feature>
<accession>A0ABV9M195</accession>
<evidence type="ECO:0000256" key="1">
    <source>
        <dbReference type="SAM" id="MobiDB-lite"/>
    </source>
</evidence>
<proteinExistence type="predicted"/>
<dbReference type="Proteomes" id="UP001596026">
    <property type="component" value="Unassembled WGS sequence"/>
</dbReference>
<feature type="compositionally biased region" description="Low complexity" evidence="1">
    <location>
        <begin position="462"/>
        <end position="476"/>
    </location>
</feature>
<feature type="compositionally biased region" description="Low complexity" evidence="1">
    <location>
        <begin position="485"/>
        <end position="501"/>
    </location>
</feature>